<evidence type="ECO:0000313" key="6">
    <source>
        <dbReference type="Proteomes" id="UP000035909"/>
    </source>
</evidence>
<dbReference type="PANTHER" id="PTHR42939:SF1">
    <property type="entry name" value="ABC TRANSPORTER ATP-BINDING PROTEIN ALBC-RELATED"/>
    <property type="match status" value="1"/>
</dbReference>
<dbReference type="SMART" id="SM00382">
    <property type="entry name" value="AAA"/>
    <property type="match status" value="1"/>
</dbReference>
<evidence type="ECO:0000256" key="3">
    <source>
        <dbReference type="ARBA" id="ARBA00022840"/>
    </source>
</evidence>
<dbReference type="PATRIC" id="fig|320778.3.peg.2669"/>
<dbReference type="SUPFAM" id="SSF52540">
    <property type="entry name" value="P-loop containing nucleoside triphosphate hydrolases"/>
    <property type="match status" value="1"/>
</dbReference>
<dbReference type="GO" id="GO:0016887">
    <property type="term" value="F:ATP hydrolysis activity"/>
    <property type="evidence" value="ECO:0007669"/>
    <property type="project" value="InterPro"/>
</dbReference>
<dbReference type="Gene3D" id="3.40.50.300">
    <property type="entry name" value="P-loop containing nucleotide triphosphate hydrolases"/>
    <property type="match status" value="1"/>
</dbReference>
<protein>
    <recommendedName>
        <fullName evidence="4">ABC transporter domain-containing protein</fullName>
    </recommendedName>
</protein>
<dbReference type="AlphaFoldDB" id="A0A0J1HAA7"/>
<gene>
    <name evidence="5" type="ORF">ABT57_12240</name>
</gene>
<dbReference type="STRING" id="320778.ABT57_12240"/>
<evidence type="ECO:0000313" key="5">
    <source>
        <dbReference type="EMBL" id="KLV08601.1"/>
    </source>
</evidence>
<dbReference type="InterPro" id="IPR003593">
    <property type="entry name" value="AAA+_ATPase"/>
</dbReference>
<dbReference type="Proteomes" id="UP000035909">
    <property type="component" value="Unassembled WGS sequence"/>
</dbReference>
<reference evidence="5 6" key="1">
    <citation type="submission" date="2015-05" db="EMBL/GenBank/DDBJ databases">
        <title>Photobacterium galathea sp. nov.</title>
        <authorList>
            <person name="Machado H."/>
            <person name="Gram L."/>
        </authorList>
    </citation>
    <scope>NUCLEOTIDE SEQUENCE [LARGE SCALE GENOMIC DNA]</scope>
    <source>
        <strain evidence="5 6">DSM 22954</strain>
    </source>
</reference>
<keyword evidence="6" id="KW-1185">Reference proteome</keyword>
<keyword evidence="1" id="KW-0813">Transport</keyword>
<dbReference type="InterPro" id="IPR003439">
    <property type="entry name" value="ABC_transporter-like_ATP-bd"/>
</dbReference>
<evidence type="ECO:0000256" key="1">
    <source>
        <dbReference type="ARBA" id="ARBA00022448"/>
    </source>
</evidence>
<keyword evidence="2" id="KW-0547">Nucleotide-binding</keyword>
<proteinExistence type="predicted"/>
<keyword evidence="3" id="KW-0067">ATP-binding</keyword>
<sequence length="284" mass="31916">METLIKAKQLSKSYGRFKALMDVSFELKAGQVMGLLGHNGAGKSSLIKSLLGAHDFDGELSVFGLSPRKDRVNIVRDLAYISDVAMLPEWMTVKQVINFVSGVHPKFSKDAVHEFLKKTNIQLSTRISRLSKGMKVQLHLGLVMSSQAKVLILDEPTLGLDLMFRETFYQHLMQWFEQDDRALIIASHEVDEIAHLLTDVLILKRGKPVFMGTIADAVTQLTKVQLLPEQYHAAEVARPVWIQHGANSRVGYYRNQPPEKLARLGELSIPTLAEVFLALQQEEQ</sequence>
<dbReference type="InterPro" id="IPR027417">
    <property type="entry name" value="P-loop_NTPase"/>
</dbReference>
<comment type="caution">
    <text evidence="5">The sequence shown here is derived from an EMBL/GenBank/DDBJ whole genome shotgun (WGS) entry which is preliminary data.</text>
</comment>
<accession>A0A0J1HAA7</accession>
<dbReference type="OrthoDB" id="9804819at2"/>
<dbReference type="RefSeq" id="WP_047885528.1">
    <property type="nucleotide sequence ID" value="NZ_CP071325.1"/>
</dbReference>
<evidence type="ECO:0000256" key="2">
    <source>
        <dbReference type="ARBA" id="ARBA00022741"/>
    </source>
</evidence>
<dbReference type="InterPro" id="IPR051782">
    <property type="entry name" value="ABC_Transporter_VariousFunc"/>
</dbReference>
<dbReference type="EMBL" id="LDOU01000013">
    <property type="protein sequence ID" value="KLV08601.1"/>
    <property type="molecule type" value="Genomic_DNA"/>
</dbReference>
<evidence type="ECO:0000259" key="4">
    <source>
        <dbReference type="PROSITE" id="PS50893"/>
    </source>
</evidence>
<dbReference type="Pfam" id="PF00005">
    <property type="entry name" value="ABC_tran"/>
    <property type="match status" value="1"/>
</dbReference>
<organism evidence="5 6">
    <name type="scientific">Photobacterium ganghwense</name>
    <dbReference type="NCBI Taxonomy" id="320778"/>
    <lineage>
        <taxon>Bacteria</taxon>
        <taxon>Pseudomonadati</taxon>
        <taxon>Pseudomonadota</taxon>
        <taxon>Gammaproteobacteria</taxon>
        <taxon>Vibrionales</taxon>
        <taxon>Vibrionaceae</taxon>
        <taxon>Photobacterium</taxon>
    </lineage>
</organism>
<dbReference type="CDD" id="cd03230">
    <property type="entry name" value="ABC_DR_subfamily_A"/>
    <property type="match status" value="1"/>
</dbReference>
<dbReference type="PROSITE" id="PS50893">
    <property type="entry name" value="ABC_TRANSPORTER_2"/>
    <property type="match status" value="1"/>
</dbReference>
<dbReference type="PANTHER" id="PTHR42939">
    <property type="entry name" value="ABC TRANSPORTER ATP-BINDING PROTEIN ALBC-RELATED"/>
    <property type="match status" value="1"/>
</dbReference>
<dbReference type="GO" id="GO:0005524">
    <property type="term" value="F:ATP binding"/>
    <property type="evidence" value="ECO:0007669"/>
    <property type="project" value="UniProtKB-KW"/>
</dbReference>
<name>A0A0J1HAA7_9GAMM</name>
<feature type="domain" description="ABC transporter" evidence="4">
    <location>
        <begin position="5"/>
        <end position="230"/>
    </location>
</feature>